<evidence type="ECO:0000313" key="2">
    <source>
        <dbReference type="Proteomes" id="UP000479114"/>
    </source>
</evidence>
<proteinExistence type="predicted"/>
<gene>
    <name evidence="1" type="ORF">GZH47_22700</name>
</gene>
<evidence type="ECO:0000313" key="1">
    <source>
        <dbReference type="EMBL" id="QHW33324.1"/>
    </source>
</evidence>
<sequence length="183" mass="21479">MRKKIKGNFKPSITPQDTVKNKKDPGTYERLTFDFSYDRWLKSISIKGFTNLLKNEEEFASAIVQVFKDVIPIIQSNWEIIRHNTKLQFPHCHSLAKDKIILVNKIIEEIYNKQLMDESGNENLNYWQLGVKQSLRLIAIFDHSTNIIYPVFLDHFHQIHPSIKHNDNNINKNTLCAYTKYSG</sequence>
<dbReference type="EMBL" id="CP048286">
    <property type="protein sequence ID" value="QHW33324.1"/>
    <property type="molecule type" value="Genomic_DNA"/>
</dbReference>
<protein>
    <submittedName>
        <fullName evidence="1">Uncharacterized protein</fullName>
    </submittedName>
</protein>
<organism evidence="1 2">
    <name type="scientific">Paenibacillus rhizovicinus</name>
    <dbReference type="NCBI Taxonomy" id="2704463"/>
    <lineage>
        <taxon>Bacteria</taxon>
        <taxon>Bacillati</taxon>
        <taxon>Bacillota</taxon>
        <taxon>Bacilli</taxon>
        <taxon>Bacillales</taxon>
        <taxon>Paenibacillaceae</taxon>
        <taxon>Paenibacillus</taxon>
    </lineage>
</organism>
<dbReference type="Proteomes" id="UP000479114">
    <property type="component" value="Chromosome"/>
</dbReference>
<reference evidence="1 2" key="1">
    <citation type="submission" date="2020-02" db="EMBL/GenBank/DDBJ databases">
        <title>Paenibacillus sp. nov., isolated from rhizosphere soil of tomato.</title>
        <authorList>
            <person name="Weon H.-Y."/>
            <person name="Lee S.A."/>
        </authorList>
    </citation>
    <scope>NUCLEOTIDE SEQUENCE [LARGE SCALE GENOMIC DNA]</scope>
    <source>
        <strain evidence="1 2">14171R-81</strain>
    </source>
</reference>
<accession>A0A6C0P462</accession>
<dbReference type="RefSeq" id="WP_162643310.1">
    <property type="nucleotide sequence ID" value="NZ_CP048286.1"/>
</dbReference>
<dbReference type="AlphaFoldDB" id="A0A6C0P462"/>
<dbReference type="KEGG" id="prz:GZH47_22700"/>
<keyword evidence="2" id="KW-1185">Reference proteome</keyword>
<name>A0A6C0P462_9BACL</name>